<comment type="function">
    <text evidence="1">Controls the length of the flagellar hook.</text>
</comment>
<feature type="region of interest" description="Disordered" evidence="5">
    <location>
        <begin position="1"/>
        <end position="162"/>
    </location>
</feature>
<evidence type="ECO:0000256" key="3">
    <source>
        <dbReference type="ARBA" id="ARBA00022795"/>
    </source>
</evidence>
<feature type="compositionally biased region" description="Low complexity" evidence="5">
    <location>
        <begin position="430"/>
        <end position="453"/>
    </location>
</feature>
<evidence type="ECO:0000256" key="2">
    <source>
        <dbReference type="ARBA" id="ARBA00009149"/>
    </source>
</evidence>
<keyword evidence="7" id="KW-0969">Cilium</keyword>
<dbReference type="InterPro" id="IPR038610">
    <property type="entry name" value="FliK-like_C_sf"/>
</dbReference>
<feature type="compositionally biased region" description="Basic and acidic residues" evidence="5">
    <location>
        <begin position="132"/>
        <end position="151"/>
    </location>
</feature>
<feature type="compositionally biased region" description="Polar residues" evidence="5">
    <location>
        <begin position="1"/>
        <end position="12"/>
    </location>
</feature>
<keyword evidence="8" id="KW-1185">Reference proteome</keyword>
<comment type="similarity">
    <text evidence="2">Belongs to the FliK family.</text>
</comment>
<feature type="region of interest" description="Disordered" evidence="5">
    <location>
        <begin position="278"/>
        <end position="316"/>
    </location>
</feature>
<evidence type="ECO:0000313" key="7">
    <source>
        <dbReference type="EMBL" id="MDP9826501.1"/>
    </source>
</evidence>
<feature type="compositionally biased region" description="Basic and acidic residues" evidence="5">
    <location>
        <begin position="51"/>
        <end position="119"/>
    </location>
</feature>
<keyword evidence="4" id="KW-0175">Coiled coil</keyword>
<proteinExistence type="inferred from homology"/>
<feature type="compositionally biased region" description="Low complexity" evidence="5">
    <location>
        <begin position="616"/>
        <end position="639"/>
    </location>
</feature>
<evidence type="ECO:0000313" key="8">
    <source>
        <dbReference type="Proteomes" id="UP001235712"/>
    </source>
</evidence>
<dbReference type="Pfam" id="PF02120">
    <property type="entry name" value="Flg_hook"/>
    <property type="match status" value="1"/>
</dbReference>
<feature type="coiled-coil region" evidence="4">
    <location>
        <begin position="555"/>
        <end position="582"/>
    </location>
</feature>
<reference evidence="7 8" key="1">
    <citation type="submission" date="2023-07" db="EMBL/GenBank/DDBJ databases">
        <title>Sequencing the genomes of 1000 actinobacteria strains.</title>
        <authorList>
            <person name="Klenk H.-P."/>
        </authorList>
    </citation>
    <scope>NUCLEOTIDE SEQUENCE [LARGE SCALE GENOMIC DNA]</scope>
    <source>
        <strain evidence="7 8">DSM 44388</strain>
    </source>
</reference>
<feature type="compositionally biased region" description="Polar residues" evidence="5">
    <location>
        <begin position="19"/>
        <end position="32"/>
    </location>
</feature>
<evidence type="ECO:0000256" key="5">
    <source>
        <dbReference type="SAM" id="MobiDB-lite"/>
    </source>
</evidence>
<feature type="region of interest" description="Disordered" evidence="5">
    <location>
        <begin position="430"/>
        <end position="489"/>
    </location>
</feature>
<dbReference type="Proteomes" id="UP001235712">
    <property type="component" value="Unassembled WGS sequence"/>
</dbReference>
<dbReference type="InterPro" id="IPR021136">
    <property type="entry name" value="Flagellar_hook_control-like_C"/>
</dbReference>
<sequence length="639" mass="63332">MTTSTSNVQSSIEALLNEKGSSPFQFRSNASVTAERGMQFEQQLSAARQRSGSDRALDRQNAAERAAQDAARRRSTTARDRADAADEKAADARAADARAADRKADEKAADRDARAEAIRKGGSNGAGVDPAAEQRYHTADEKVADIGRETPADEEGPDDSTAGQAVQMDALAQVLAAEALAARQIAQALAGGDADAAAKLPTVTSIETTSGPDGLHTRLSVELALDAQTGAAGPAGASSGSDDALNALLTQLAGDDNEVLAGLLGLKTEGSVAAAAGVKGTADSEQSLPGTTKNTLPEGVSMTTGQTPAQGPGTTSDAVAAELAKAAAAGMTQTGTSSRVSEQAATGGQSTDTGALPATDATSAATGASAGASTGTDPAAVAPMPDRIMVNGQWMNGAEASSVIGGDASGTAGKVAGVNGAGASGAFDAEADADAQSQAQAGATAGATDAQDAPENTGSATSPGDGFTTQLGQAQQTQQASTPATVNGTGYSTAAAETVAEQVGQQIAAQLRTLKEGSHRAVIRLSPEDLGDVTVTLSVHNGDVRVDLVAAPAALTQLQAGLNDLRDQMNQAGLNLADVQMQASADTSAGTGGGSQPQPNYQPRSDLPGTGVRSSGTPTTTATPMTGAAAGNGNLDLMI</sequence>
<name>A0ABT9P1Q7_9ACTN</name>
<dbReference type="EMBL" id="JAUSQZ010000001">
    <property type="protein sequence ID" value="MDP9826501.1"/>
    <property type="molecule type" value="Genomic_DNA"/>
</dbReference>
<dbReference type="InterPro" id="IPR001635">
    <property type="entry name" value="Flag_hook_Flik"/>
</dbReference>
<feature type="compositionally biased region" description="Polar residues" evidence="5">
    <location>
        <begin position="331"/>
        <end position="353"/>
    </location>
</feature>
<accession>A0ABT9P1Q7</accession>
<comment type="caution">
    <text evidence="7">The sequence shown here is derived from an EMBL/GenBank/DDBJ whole genome shotgun (WGS) entry which is preliminary data.</text>
</comment>
<keyword evidence="7" id="KW-0966">Cell projection</keyword>
<evidence type="ECO:0000259" key="6">
    <source>
        <dbReference type="Pfam" id="PF02120"/>
    </source>
</evidence>
<evidence type="ECO:0000256" key="1">
    <source>
        <dbReference type="ARBA" id="ARBA00003944"/>
    </source>
</evidence>
<feature type="compositionally biased region" description="Polar residues" evidence="5">
    <location>
        <begin position="40"/>
        <end position="50"/>
    </location>
</feature>
<dbReference type="CDD" id="cd17470">
    <property type="entry name" value="T3SS_Flik_C"/>
    <property type="match status" value="1"/>
</dbReference>
<evidence type="ECO:0000256" key="4">
    <source>
        <dbReference type="SAM" id="Coils"/>
    </source>
</evidence>
<feature type="region of interest" description="Disordered" evidence="5">
    <location>
        <begin position="583"/>
        <end position="639"/>
    </location>
</feature>
<feature type="compositionally biased region" description="Polar residues" evidence="5">
    <location>
        <begin position="283"/>
        <end position="295"/>
    </location>
</feature>
<feature type="region of interest" description="Disordered" evidence="5">
    <location>
        <begin position="330"/>
        <end position="383"/>
    </location>
</feature>
<dbReference type="PRINTS" id="PR01007">
    <property type="entry name" value="FLGHOOKFLIK"/>
</dbReference>
<feature type="compositionally biased region" description="Low complexity" evidence="5">
    <location>
        <begin position="303"/>
        <end position="316"/>
    </location>
</feature>
<gene>
    <name evidence="7" type="ORF">J2S57_002250</name>
</gene>
<protein>
    <submittedName>
        <fullName evidence="7">Flagellar hook-length control protein FliK</fullName>
    </submittedName>
</protein>
<organism evidence="7 8">
    <name type="scientific">Kineosporia succinea</name>
    <dbReference type="NCBI Taxonomy" id="84632"/>
    <lineage>
        <taxon>Bacteria</taxon>
        <taxon>Bacillati</taxon>
        <taxon>Actinomycetota</taxon>
        <taxon>Actinomycetes</taxon>
        <taxon>Kineosporiales</taxon>
        <taxon>Kineosporiaceae</taxon>
        <taxon>Kineosporia</taxon>
    </lineage>
</organism>
<feature type="domain" description="Flagellar hook-length control protein-like C-terminal" evidence="6">
    <location>
        <begin position="513"/>
        <end position="586"/>
    </location>
</feature>
<dbReference type="Gene3D" id="3.30.750.140">
    <property type="match status" value="1"/>
</dbReference>
<keyword evidence="3" id="KW-1005">Bacterial flagellum biogenesis</keyword>
<keyword evidence="7" id="KW-0282">Flagellum</keyword>
<feature type="compositionally biased region" description="Low complexity" evidence="5">
    <location>
        <begin position="468"/>
        <end position="485"/>
    </location>
</feature>
<dbReference type="RefSeq" id="WP_307241350.1">
    <property type="nucleotide sequence ID" value="NZ_JAUSQZ010000001.1"/>
</dbReference>
<feature type="compositionally biased region" description="Low complexity" evidence="5">
    <location>
        <begin position="357"/>
        <end position="380"/>
    </location>
</feature>